<dbReference type="Gene3D" id="3.30.479.30">
    <property type="entry name" value="Band 7 domain"/>
    <property type="match status" value="1"/>
</dbReference>
<keyword evidence="1" id="KW-0472">Membrane</keyword>
<keyword evidence="1" id="KW-1133">Transmembrane helix</keyword>
<reference evidence="3 4" key="1">
    <citation type="submission" date="2018-08" db="EMBL/GenBank/DDBJ databases">
        <title>A genome reference for cultivated species of the human gut microbiota.</title>
        <authorList>
            <person name="Zou Y."/>
            <person name="Xue W."/>
            <person name="Luo G."/>
        </authorList>
    </citation>
    <scope>NUCLEOTIDE SEQUENCE [LARGE SCALE GENOMIC DNA]</scope>
    <source>
        <strain evidence="3 4">AM07-24</strain>
    </source>
</reference>
<feature type="transmembrane region" description="Helical" evidence="1">
    <location>
        <begin position="20"/>
        <end position="41"/>
    </location>
</feature>
<keyword evidence="1" id="KW-0812">Transmembrane</keyword>
<evidence type="ECO:0000313" key="3">
    <source>
        <dbReference type="EMBL" id="RHJ88300.1"/>
    </source>
</evidence>
<comment type="caution">
    <text evidence="3">The sequence shown here is derived from an EMBL/GenBank/DDBJ whole genome shotgun (WGS) entry which is preliminary data.</text>
</comment>
<dbReference type="PANTHER" id="PTHR43446:SF1">
    <property type="entry name" value="BAND 7 DOMAIN-CONTAINING PROTEIN"/>
    <property type="match status" value="1"/>
</dbReference>
<dbReference type="Proteomes" id="UP000284841">
    <property type="component" value="Unassembled WGS sequence"/>
</dbReference>
<dbReference type="InterPro" id="IPR036013">
    <property type="entry name" value="Band_7/SPFH_dom_sf"/>
</dbReference>
<dbReference type="SUPFAM" id="SSF117892">
    <property type="entry name" value="Band 7/SPFH domain"/>
    <property type="match status" value="1"/>
</dbReference>
<dbReference type="CDD" id="cd03402">
    <property type="entry name" value="SPFH_like_u2"/>
    <property type="match status" value="1"/>
</dbReference>
<sequence length="342" mass="37200">METKQITQKEIRPVNGILMLILITIGIVAAIALIILGAFFLNDGSTAAGVAMLVVGILGTIICPVLYAGLKVVGPNEALVLTLFGNYYGTILKQGFYYVNPFATYNNPAYMNALEKAKAAAASVETEKGRRGSSGSVKVNAKKTISLKDTTLNNGIQKVNDVMGNPVIIGAVVIWKVIDPTKAVFNVEDYTEFLSIQTDSTIRNISRMYPYDLLQTEEHENSTEKTLRGSAQEIADNMKTELSKKVEFAGLEIQEVRITHLSYAEEIAAAMLRRQQAEAVIAARAKIVDGAVSMVKMAIDKLGEEEVVILDEERKAAMVSNLMVVLCSEKDTQPIVNSGSIY</sequence>
<proteinExistence type="predicted"/>
<dbReference type="Pfam" id="PF01145">
    <property type="entry name" value="Band_7"/>
    <property type="match status" value="1"/>
</dbReference>
<dbReference type="OrthoDB" id="9813479at2"/>
<dbReference type="PANTHER" id="PTHR43446">
    <property type="entry name" value="MEMBRANE PROTEIN-RELATED"/>
    <property type="match status" value="1"/>
</dbReference>
<gene>
    <name evidence="3" type="ORF">DW099_07785</name>
</gene>
<dbReference type="AlphaFoldDB" id="A0A415E3V6"/>
<dbReference type="InterPro" id="IPR001107">
    <property type="entry name" value="Band_7"/>
</dbReference>
<evidence type="ECO:0000256" key="1">
    <source>
        <dbReference type="SAM" id="Phobius"/>
    </source>
</evidence>
<dbReference type="STRING" id="1776384.GCA_900086585_03892"/>
<protein>
    <submittedName>
        <fullName evidence="3">SPFH domain-containing protein</fullName>
    </submittedName>
</protein>
<dbReference type="EMBL" id="QRMS01000002">
    <property type="protein sequence ID" value="RHJ88300.1"/>
    <property type="molecule type" value="Genomic_DNA"/>
</dbReference>
<feature type="domain" description="Band 7" evidence="2">
    <location>
        <begin position="68"/>
        <end position="275"/>
    </location>
</feature>
<evidence type="ECO:0000313" key="4">
    <source>
        <dbReference type="Proteomes" id="UP000284841"/>
    </source>
</evidence>
<accession>A0A415E3V6</accession>
<feature type="transmembrane region" description="Helical" evidence="1">
    <location>
        <begin position="47"/>
        <end position="70"/>
    </location>
</feature>
<keyword evidence="4" id="KW-1185">Reference proteome</keyword>
<name>A0A415E3V6_9FIRM</name>
<dbReference type="SMART" id="SM00244">
    <property type="entry name" value="PHB"/>
    <property type="match status" value="1"/>
</dbReference>
<organism evidence="3 4">
    <name type="scientific">Emergencia timonensis</name>
    <dbReference type="NCBI Taxonomy" id="1776384"/>
    <lineage>
        <taxon>Bacteria</taxon>
        <taxon>Bacillati</taxon>
        <taxon>Bacillota</taxon>
        <taxon>Clostridia</taxon>
        <taxon>Peptostreptococcales</taxon>
        <taxon>Anaerovoracaceae</taxon>
        <taxon>Emergencia</taxon>
    </lineage>
</organism>
<evidence type="ECO:0000259" key="2">
    <source>
        <dbReference type="SMART" id="SM00244"/>
    </source>
</evidence>
<dbReference type="RefSeq" id="WP_118334931.1">
    <property type="nucleotide sequence ID" value="NZ_AP025567.1"/>
</dbReference>